<sequence length="39" mass="4416">EDRATKLQATANPKISAQIIQESTEIKASISIIYHRFQD</sequence>
<accession>E2BX79</accession>
<proteinExistence type="predicted"/>
<reference evidence="1 2" key="1">
    <citation type="journal article" date="2010" name="Science">
        <title>Genomic comparison of the ants Camponotus floridanus and Harpegnathos saltator.</title>
        <authorList>
            <person name="Bonasio R."/>
            <person name="Zhang G."/>
            <person name="Ye C."/>
            <person name="Mutti N.S."/>
            <person name="Fang X."/>
            <person name="Qin N."/>
            <person name="Donahue G."/>
            <person name="Yang P."/>
            <person name="Li Q."/>
            <person name="Li C."/>
            <person name="Zhang P."/>
            <person name="Huang Z."/>
            <person name="Berger S.L."/>
            <person name="Reinberg D."/>
            <person name="Wang J."/>
            <person name="Liebig J."/>
        </authorList>
    </citation>
    <scope>NUCLEOTIDE SEQUENCE [LARGE SCALE GENOMIC DNA]</scope>
    <source>
        <strain evidence="1 2">R22 G/1</strain>
    </source>
</reference>
<feature type="non-terminal residue" evidence="1">
    <location>
        <position position="39"/>
    </location>
</feature>
<protein>
    <submittedName>
        <fullName evidence="1">Uncharacterized protein</fullName>
    </submittedName>
</protein>
<feature type="non-terminal residue" evidence="1">
    <location>
        <position position="1"/>
    </location>
</feature>
<evidence type="ECO:0000313" key="2">
    <source>
        <dbReference type="Proteomes" id="UP000008237"/>
    </source>
</evidence>
<dbReference type="AlphaFoldDB" id="E2BX79"/>
<dbReference type="EMBL" id="GL451223">
    <property type="protein sequence ID" value="EFN79702.1"/>
    <property type="molecule type" value="Genomic_DNA"/>
</dbReference>
<name>E2BX79_HARSA</name>
<gene>
    <name evidence="1" type="ORF">EAI_01342</name>
</gene>
<dbReference type="InParanoid" id="E2BX79"/>
<organism evidence="2">
    <name type="scientific">Harpegnathos saltator</name>
    <name type="common">Jerdon's jumping ant</name>
    <dbReference type="NCBI Taxonomy" id="610380"/>
    <lineage>
        <taxon>Eukaryota</taxon>
        <taxon>Metazoa</taxon>
        <taxon>Ecdysozoa</taxon>
        <taxon>Arthropoda</taxon>
        <taxon>Hexapoda</taxon>
        <taxon>Insecta</taxon>
        <taxon>Pterygota</taxon>
        <taxon>Neoptera</taxon>
        <taxon>Endopterygota</taxon>
        <taxon>Hymenoptera</taxon>
        <taxon>Apocrita</taxon>
        <taxon>Aculeata</taxon>
        <taxon>Formicoidea</taxon>
        <taxon>Formicidae</taxon>
        <taxon>Ponerinae</taxon>
        <taxon>Ponerini</taxon>
        <taxon>Harpegnathos</taxon>
    </lineage>
</organism>
<evidence type="ECO:0000313" key="1">
    <source>
        <dbReference type="EMBL" id="EFN79702.1"/>
    </source>
</evidence>
<dbReference type="Proteomes" id="UP000008237">
    <property type="component" value="Unassembled WGS sequence"/>
</dbReference>
<keyword evidence="2" id="KW-1185">Reference proteome</keyword>